<organism evidence="3 4">
    <name type="scientific">Nephila pilipes</name>
    <name type="common">Giant wood spider</name>
    <name type="synonym">Nephila maculata</name>
    <dbReference type="NCBI Taxonomy" id="299642"/>
    <lineage>
        <taxon>Eukaryota</taxon>
        <taxon>Metazoa</taxon>
        <taxon>Ecdysozoa</taxon>
        <taxon>Arthropoda</taxon>
        <taxon>Chelicerata</taxon>
        <taxon>Arachnida</taxon>
        <taxon>Araneae</taxon>
        <taxon>Araneomorphae</taxon>
        <taxon>Entelegynae</taxon>
        <taxon>Araneoidea</taxon>
        <taxon>Nephilidae</taxon>
        <taxon>Nephila</taxon>
    </lineage>
</organism>
<dbReference type="EMBL" id="BMAW01118197">
    <property type="protein sequence ID" value="GFT78498.1"/>
    <property type="molecule type" value="Genomic_DNA"/>
</dbReference>
<gene>
    <name evidence="3" type="ORF">NPIL_602401</name>
</gene>
<keyword evidence="2" id="KW-0472">Membrane</keyword>
<keyword evidence="4" id="KW-1185">Reference proteome</keyword>
<accession>A0A8X6U4U0</accession>
<evidence type="ECO:0000313" key="4">
    <source>
        <dbReference type="Proteomes" id="UP000887013"/>
    </source>
</evidence>
<evidence type="ECO:0000256" key="2">
    <source>
        <dbReference type="SAM" id="Phobius"/>
    </source>
</evidence>
<dbReference type="Proteomes" id="UP000887013">
    <property type="component" value="Unassembled WGS sequence"/>
</dbReference>
<comment type="caution">
    <text evidence="3">The sequence shown here is derived from an EMBL/GenBank/DDBJ whole genome shotgun (WGS) entry which is preliminary data.</text>
</comment>
<feature type="transmembrane region" description="Helical" evidence="2">
    <location>
        <begin position="145"/>
        <end position="174"/>
    </location>
</feature>
<name>A0A8X6U4U0_NEPPI</name>
<keyword evidence="2" id="KW-0812">Transmembrane</keyword>
<dbReference type="AlphaFoldDB" id="A0A8X6U4U0"/>
<keyword evidence="2" id="KW-1133">Transmembrane helix</keyword>
<feature type="compositionally biased region" description="Polar residues" evidence="1">
    <location>
        <begin position="1"/>
        <end position="11"/>
    </location>
</feature>
<protein>
    <submittedName>
        <fullName evidence="3">Uncharacterized protein</fullName>
    </submittedName>
</protein>
<evidence type="ECO:0000313" key="3">
    <source>
        <dbReference type="EMBL" id="GFT78498.1"/>
    </source>
</evidence>
<evidence type="ECO:0000256" key="1">
    <source>
        <dbReference type="SAM" id="MobiDB-lite"/>
    </source>
</evidence>
<sequence length="228" mass="26496">MFNSGQSTINSPEMPISDHNKRNSEITAYRFGRVVYESIEDQLRNDFWKYECQTFDKFMEGGIIKVAIRRRKNEHPSRKKYSLPSSELHTHCHSPASTHHLHINPEQIQTCSKVTLPSSRPSSQRPQLKTVHAHTWLLSSYSSSFALAFSFLCAWIPAKTFITPVLAVVPVLVLTRDCKKRFVEIDRKCRKIQIRTGDKWRLSVPLSTNFFLCFTNEIFFMCFTNFTV</sequence>
<proteinExistence type="predicted"/>
<reference evidence="3" key="1">
    <citation type="submission" date="2020-08" db="EMBL/GenBank/DDBJ databases">
        <title>Multicomponent nature underlies the extraordinary mechanical properties of spider dragline silk.</title>
        <authorList>
            <person name="Kono N."/>
            <person name="Nakamura H."/>
            <person name="Mori M."/>
            <person name="Yoshida Y."/>
            <person name="Ohtoshi R."/>
            <person name="Malay A.D."/>
            <person name="Moran D.A.P."/>
            <person name="Tomita M."/>
            <person name="Numata K."/>
            <person name="Arakawa K."/>
        </authorList>
    </citation>
    <scope>NUCLEOTIDE SEQUENCE</scope>
</reference>
<feature type="region of interest" description="Disordered" evidence="1">
    <location>
        <begin position="1"/>
        <end position="21"/>
    </location>
</feature>